<reference evidence="2" key="1">
    <citation type="journal article" date="2024" name="Proc. Natl. Acad. Sci. U.S.A.">
        <title>Extraordinary preservation of gene collinearity over three hundred million years revealed in homosporous lycophytes.</title>
        <authorList>
            <person name="Li C."/>
            <person name="Wickell D."/>
            <person name="Kuo L.Y."/>
            <person name="Chen X."/>
            <person name="Nie B."/>
            <person name="Liao X."/>
            <person name="Peng D."/>
            <person name="Ji J."/>
            <person name="Jenkins J."/>
            <person name="Williams M."/>
            <person name="Shu S."/>
            <person name="Plott C."/>
            <person name="Barry K."/>
            <person name="Rajasekar S."/>
            <person name="Grimwood J."/>
            <person name="Han X."/>
            <person name="Sun S."/>
            <person name="Hou Z."/>
            <person name="He W."/>
            <person name="Dai G."/>
            <person name="Sun C."/>
            <person name="Schmutz J."/>
            <person name="Leebens-Mack J.H."/>
            <person name="Li F.W."/>
            <person name="Wang L."/>
        </authorList>
    </citation>
    <scope>NUCLEOTIDE SEQUENCE [LARGE SCALE GENOMIC DNA]</scope>
    <source>
        <strain evidence="2">cv. PW_Plant_1</strain>
    </source>
</reference>
<accession>A0ACC2E4E0</accession>
<evidence type="ECO:0000313" key="1">
    <source>
        <dbReference type="EMBL" id="KAJ7561292.1"/>
    </source>
</evidence>
<comment type="caution">
    <text evidence="1">The sequence shown here is derived from an EMBL/GenBank/DDBJ whole genome shotgun (WGS) entry which is preliminary data.</text>
</comment>
<organism evidence="1 2">
    <name type="scientific">Diphasiastrum complanatum</name>
    <name type="common">Issler's clubmoss</name>
    <name type="synonym">Lycopodium complanatum</name>
    <dbReference type="NCBI Taxonomy" id="34168"/>
    <lineage>
        <taxon>Eukaryota</taxon>
        <taxon>Viridiplantae</taxon>
        <taxon>Streptophyta</taxon>
        <taxon>Embryophyta</taxon>
        <taxon>Tracheophyta</taxon>
        <taxon>Lycopodiopsida</taxon>
        <taxon>Lycopodiales</taxon>
        <taxon>Lycopodiaceae</taxon>
        <taxon>Lycopodioideae</taxon>
        <taxon>Diphasiastrum</taxon>
    </lineage>
</organism>
<sequence length="501" mass="55135">MAMASAVRPHVVIAAFPSKGHIVPAMSFAKVLASAGLHLTFVSARYSISEIEIELHAAEDQLPHIHCVGLPMPVEITYRNHLARDQESTLLLMKEAFQKTSADFEQLIDKLVAGSLPDRLSLCGPPLAIISDNFCSWTQAVAIKFGIPRYVLYTSPAKLLAVQFYYPSLVAQGRLPEPDSTDEDSNAPAVEDIISIPALGPVPLRELPKSLKDSSPKIVHQFFHSNACRLHETSGILVNSFYELESNAIDALNEEILNPNRVSIFPIGPLLPYPFFVDDSQVVSSSSVETNKFTDWLDSQSPLTVLYINFGSMYTPPRAQTYEIALGLEASQIPFFWVLPAASISDRSKPSLVFPQGFEQRTQKQGLVVSSWVKQPLILSHPSTGGFLTHCGWNSTLESICSGVPMIAFPQFAEQELICTMVVDKWKVGLRLESGTDGSVRGTDLEKVVKRLLEGSEEAAHIRQRVAEMRMAARRAIEQPDGSSASYLQGFVREIQAKGVN</sequence>
<dbReference type="EMBL" id="CM055094">
    <property type="protein sequence ID" value="KAJ7561292.1"/>
    <property type="molecule type" value="Genomic_DNA"/>
</dbReference>
<keyword evidence="2" id="KW-1185">Reference proteome</keyword>
<protein>
    <submittedName>
        <fullName evidence="1">Uncharacterized protein</fullName>
    </submittedName>
</protein>
<gene>
    <name evidence="1" type="ORF">O6H91_03G022400</name>
</gene>
<name>A0ACC2E4E0_DIPCM</name>
<dbReference type="Proteomes" id="UP001162992">
    <property type="component" value="Chromosome 3"/>
</dbReference>
<evidence type="ECO:0000313" key="2">
    <source>
        <dbReference type="Proteomes" id="UP001162992"/>
    </source>
</evidence>
<proteinExistence type="predicted"/>